<dbReference type="SUPFAM" id="SSF50156">
    <property type="entry name" value="PDZ domain-like"/>
    <property type="match status" value="1"/>
</dbReference>
<name>A0A368KS41_9BACT</name>
<dbReference type="Gene3D" id="3.90.226.10">
    <property type="entry name" value="2-enoyl-CoA Hydratase, Chain A, domain 1"/>
    <property type="match status" value="1"/>
</dbReference>
<dbReference type="PANTHER" id="PTHR32060:SF30">
    <property type="entry name" value="CARBOXY-TERMINAL PROCESSING PROTEASE CTPA"/>
    <property type="match status" value="1"/>
</dbReference>
<dbReference type="NCBIfam" id="TIGR00225">
    <property type="entry name" value="prc"/>
    <property type="match status" value="1"/>
</dbReference>
<dbReference type="InterPro" id="IPR029045">
    <property type="entry name" value="ClpP/crotonase-like_dom_sf"/>
</dbReference>
<dbReference type="Pfam" id="PF17820">
    <property type="entry name" value="PDZ_6"/>
    <property type="match status" value="1"/>
</dbReference>
<proteinExistence type="inferred from homology"/>
<protein>
    <submittedName>
        <fullName evidence="8">PDZ domain-containing protein</fullName>
    </submittedName>
</protein>
<dbReference type="SUPFAM" id="SSF52096">
    <property type="entry name" value="ClpP/crotonase"/>
    <property type="match status" value="1"/>
</dbReference>
<dbReference type="OrthoDB" id="9812068at2"/>
<evidence type="ECO:0000313" key="9">
    <source>
        <dbReference type="Proteomes" id="UP000253562"/>
    </source>
</evidence>
<dbReference type="GO" id="GO:0004175">
    <property type="term" value="F:endopeptidase activity"/>
    <property type="evidence" value="ECO:0007669"/>
    <property type="project" value="TreeGrafter"/>
</dbReference>
<dbReference type="AlphaFoldDB" id="A0A368KS41"/>
<dbReference type="InterPro" id="IPR005151">
    <property type="entry name" value="Tail-specific_protease"/>
</dbReference>
<keyword evidence="4 5" id="KW-0720">Serine protease</keyword>
<dbReference type="PROSITE" id="PS50106">
    <property type="entry name" value="PDZ"/>
    <property type="match status" value="1"/>
</dbReference>
<keyword evidence="3 5" id="KW-0378">Hydrolase</keyword>
<dbReference type="InterPro" id="IPR036034">
    <property type="entry name" value="PDZ_sf"/>
</dbReference>
<evidence type="ECO:0000259" key="7">
    <source>
        <dbReference type="PROSITE" id="PS50106"/>
    </source>
</evidence>
<dbReference type="RefSeq" id="WP_114368772.1">
    <property type="nucleotide sequence ID" value="NZ_QPEX01000019.1"/>
</dbReference>
<evidence type="ECO:0000256" key="4">
    <source>
        <dbReference type="ARBA" id="ARBA00022825"/>
    </source>
</evidence>
<dbReference type="SMART" id="SM00228">
    <property type="entry name" value="PDZ"/>
    <property type="match status" value="1"/>
</dbReference>
<dbReference type="GO" id="GO:0006508">
    <property type="term" value="P:proteolysis"/>
    <property type="evidence" value="ECO:0007669"/>
    <property type="project" value="UniProtKB-KW"/>
</dbReference>
<dbReference type="PANTHER" id="PTHR32060">
    <property type="entry name" value="TAIL-SPECIFIC PROTEASE"/>
    <property type="match status" value="1"/>
</dbReference>
<reference evidence="8 9" key="1">
    <citation type="submission" date="2018-07" db="EMBL/GenBank/DDBJ databases">
        <title>Comparative genomes isolates from brazilian mangrove.</title>
        <authorList>
            <person name="De Araujo J.E."/>
            <person name="Taketani R.G."/>
            <person name="Silva M.C.P."/>
            <person name="Lourenco M.V."/>
            <person name="Oliveira V.M."/>
            <person name="Andreote F.D."/>
        </authorList>
    </citation>
    <scope>NUCLEOTIDE SEQUENCE [LARGE SCALE GENOMIC DNA]</scope>
    <source>
        <strain evidence="8 9">HEX PRIS-MGV</strain>
    </source>
</reference>
<dbReference type="SMART" id="SM00245">
    <property type="entry name" value="TSPc"/>
    <property type="match status" value="1"/>
</dbReference>
<evidence type="ECO:0000256" key="3">
    <source>
        <dbReference type="ARBA" id="ARBA00022801"/>
    </source>
</evidence>
<dbReference type="GO" id="GO:0007165">
    <property type="term" value="P:signal transduction"/>
    <property type="evidence" value="ECO:0007669"/>
    <property type="project" value="TreeGrafter"/>
</dbReference>
<dbReference type="Proteomes" id="UP000253562">
    <property type="component" value="Unassembled WGS sequence"/>
</dbReference>
<dbReference type="InterPro" id="IPR004447">
    <property type="entry name" value="Peptidase_S41A"/>
</dbReference>
<dbReference type="Pfam" id="PF03572">
    <property type="entry name" value="Peptidase_S41"/>
    <property type="match status" value="1"/>
</dbReference>
<evidence type="ECO:0000256" key="6">
    <source>
        <dbReference type="SAM" id="SignalP"/>
    </source>
</evidence>
<dbReference type="EMBL" id="QPEX01000019">
    <property type="protein sequence ID" value="RCS50625.1"/>
    <property type="molecule type" value="Genomic_DNA"/>
</dbReference>
<evidence type="ECO:0000256" key="1">
    <source>
        <dbReference type="ARBA" id="ARBA00009179"/>
    </source>
</evidence>
<dbReference type="Gene3D" id="2.30.42.10">
    <property type="match status" value="1"/>
</dbReference>
<organism evidence="8 9">
    <name type="scientific">Bremerella cremea</name>
    <dbReference type="NCBI Taxonomy" id="1031537"/>
    <lineage>
        <taxon>Bacteria</taxon>
        <taxon>Pseudomonadati</taxon>
        <taxon>Planctomycetota</taxon>
        <taxon>Planctomycetia</taxon>
        <taxon>Pirellulales</taxon>
        <taxon>Pirellulaceae</taxon>
        <taxon>Bremerella</taxon>
    </lineage>
</organism>
<evidence type="ECO:0000313" key="8">
    <source>
        <dbReference type="EMBL" id="RCS50625.1"/>
    </source>
</evidence>
<sequence>MHKTSKPYKKWALALLVALVTLVPATSYGQVQIPAEARIDETAVREVLANGEQLERQGRWGEALTFYEDALRLNGFDTSVQRKANLARLHYDVGRRYADQSFIRSVDSMSREDALHLYEEVLGKVQANYVDSPRWSDVAREGLKQLDVALKEEIFATKNLKNVSQDQINRVRQMLNENVNWQNVGSPQQAVEMANYTAELMWQNLGVIPTATILEFACGTAASLDPYTSFLTQDQLNEVFSQIKGNFVGLGVELKADENSLLIVHSINGSPAYQAGIRAGDRIVAVDGQRTEVISTNKAADMLKGEIGSSVRVTVVSPNMPARELVVRRDRVEVPSVDNVHIMDNEAKVGYLKITSFQENTPADLSQALWKLHRDGMRALVIDLRGNPGGLLRASVDMVDLFVEQGTIVKTRGRNAREDFDYTAHMPGTWRVPLVVLIDANSASASEIFAGAIRDHGRGTVVGQRSYGKGSVQGIFPLETAGTGLRLTTAKFFSPSGRAISRNGVMPDVNVRVTAKPAIDGNQYVGDTAPQHDPVMDAGLMAARQLLGAPGALSNRSLDQR</sequence>
<accession>A0A368KS41</accession>
<evidence type="ECO:0000256" key="2">
    <source>
        <dbReference type="ARBA" id="ARBA00022670"/>
    </source>
</evidence>
<gene>
    <name evidence="8" type="ORF">DTL42_10995</name>
</gene>
<dbReference type="GO" id="GO:0030288">
    <property type="term" value="C:outer membrane-bounded periplasmic space"/>
    <property type="evidence" value="ECO:0007669"/>
    <property type="project" value="TreeGrafter"/>
</dbReference>
<comment type="caution">
    <text evidence="8">The sequence shown here is derived from an EMBL/GenBank/DDBJ whole genome shotgun (WGS) entry which is preliminary data.</text>
</comment>
<dbReference type="CDD" id="cd07560">
    <property type="entry name" value="Peptidase_S41_CPP"/>
    <property type="match status" value="1"/>
</dbReference>
<dbReference type="GO" id="GO:0008236">
    <property type="term" value="F:serine-type peptidase activity"/>
    <property type="evidence" value="ECO:0007669"/>
    <property type="project" value="UniProtKB-KW"/>
</dbReference>
<keyword evidence="6" id="KW-0732">Signal</keyword>
<feature type="domain" description="PDZ" evidence="7">
    <location>
        <begin position="244"/>
        <end position="304"/>
    </location>
</feature>
<comment type="similarity">
    <text evidence="1 5">Belongs to the peptidase S41A family.</text>
</comment>
<feature type="signal peptide" evidence="6">
    <location>
        <begin position="1"/>
        <end position="29"/>
    </location>
</feature>
<dbReference type="InterPro" id="IPR001478">
    <property type="entry name" value="PDZ"/>
</dbReference>
<dbReference type="Gene3D" id="3.30.750.44">
    <property type="match status" value="1"/>
</dbReference>
<keyword evidence="2 5" id="KW-0645">Protease</keyword>
<feature type="chain" id="PRO_5016902659" evidence="6">
    <location>
        <begin position="30"/>
        <end position="561"/>
    </location>
</feature>
<dbReference type="InterPro" id="IPR041489">
    <property type="entry name" value="PDZ_6"/>
</dbReference>
<evidence type="ECO:0000256" key="5">
    <source>
        <dbReference type="RuleBase" id="RU004404"/>
    </source>
</evidence>
<dbReference type="CDD" id="cd06782">
    <property type="entry name" value="cpPDZ_CPP-like"/>
    <property type="match status" value="1"/>
</dbReference>